<evidence type="ECO:0000256" key="2">
    <source>
        <dbReference type="ARBA" id="ARBA00022980"/>
    </source>
</evidence>
<feature type="domain" description="S1 motif" evidence="4">
    <location>
        <begin position="1"/>
        <end position="66"/>
    </location>
</feature>
<dbReference type="EMBL" id="BONJ01000001">
    <property type="protein sequence ID" value="GIG11731.1"/>
    <property type="molecule type" value="Genomic_DNA"/>
</dbReference>
<dbReference type="InterPro" id="IPR050437">
    <property type="entry name" value="Ribos_protein_bS1-like"/>
</dbReference>
<keyword evidence="6" id="KW-1185">Reference proteome</keyword>
<dbReference type="InterPro" id="IPR003029">
    <property type="entry name" value="S1_domain"/>
</dbReference>
<evidence type="ECO:0000313" key="6">
    <source>
        <dbReference type="Proteomes" id="UP000660339"/>
    </source>
</evidence>
<name>A0A8J3PBU2_9ACTN</name>
<dbReference type="AlphaFoldDB" id="A0A8J3PBU2"/>
<dbReference type="SUPFAM" id="SSF50249">
    <property type="entry name" value="Nucleic acid-binding proteins"/>
    <property type="match status" value="1"/>
</dbReference>
<dbReference type="GO" id="GO:0003735">
    <property type="term" value="F:structural constituent of ribosome"/>
    <property type="evidence" value="ECO:0007669"/>
    <property type="project" value="TreeGrafter"/>
</dbReference>
<dbReference type="CDD" id="cd00164">
    <property type="entry name" value="S1_like"/>
    <property type="match status" value="1"/>
</dbReference>
<proteinExistence type="inferred from homology"/>
<dbReference type="InterPro" id="IPR012340">
    <property type="entry name" value="NA-bd_OB-fold"/>
</dbReference>
<accession>A0A8J3PBU2</accession>
<dbReference type="PANTHER" id="PTHR10724">
    <property type="entry name" value="30S RIBOSOMAL PROTEIN S1"/>
    <property type="match status" value="1"/>
</dbReference>
<dbReference type="GO" id="GO:0005840">
    <property type="term" value="C:ribosome"/>
    <property type="evidence" value="ECO:0007669"/>
    <property type="project" value="UniProtKB-KW"/>
</dbReference>
<dbReference type="InterPro" id="IPR035104">
    <property type="entry name" value="Ribosomal_protein_S1-like"/>
</dbReference>
<dbReference type="SMART" id="SM00316">
    <property type="entry name" value="S1"/>
    <property type="match status" value="1"/>
</dbReference>
<reference evidence="5" key="1">
    <citation type="submission" date="2021-01" db="EMBL/GenBank/DDBJ databases">
        <title>Whole genome shotgun sequence of Catellatospora methionotrophica NBRC 14553.</title>
        <authorList>
            <person name="Komaki H."/>
            <person name="Tamura T."/>
        </authorList>
    </citation>
    <scope>NUCLEOTIDE SEQUENCE</scope>
    <source>
        <strain evidence="5">NBRC 14553</strain>
    </source>
</reference>
<dbReference type="Gene3D" id="2.40.50.140">
    <property type="entry name" value="Nucleic acid-binding proteins"/>
    <property type="match status" value="1"/>
</dbReference>
<keyword evidence="2" id="KW-0689">Ribosomal protein</keyword>
<comment type="similarity">
    <text evidence="1">Belongs to the bacterial ribosomal protein bS1 family.</text>
</comment>
<evidence type="ECO:0000259" key="4">
    <source>
        <dbReference type="PROSITE" id="PS50126"/>
    </source>
</evidence>
<keyword evidence="3" id="KW-0687">Ribonucleoprotein</keyword>
<dbReference type="PROSITE" id="PS50126">
    <property type="entry name" value="S1"/>
    <property type="match status" value="1"/>
</dbReference>
<dbReference type="Pfam" id="PF00575">
    <property type="entry name" value="S1"/>
    <property type="match status" value="1"/>
</dbReference>
<dbReference type="GO" id="GO:0003729">
    <property type="term" value="F:mRNA binding"/>
    <property type="evidence" value="ECO:0007669"/>
    <property type="project" value="TreeGrafter"/>
</dbReference>
<evidence type="ECO:0000256" key="3">
    <source>
        <dbReference type="ARBA" id="ARBA00023274"/>
    </source>
</evidence>
<protein>
    <recommendedName>
        <fullName evidence="4">S1 motif domain-containing protein</fullName>
    </recommendedName>
</protein>
<sequence length="73" mass="8155">MVRSPRWSRFGVFVQVADGVEGLVHLRELTLTPTEALSEVFQVGDEVTVVVTAIDGERRRLTLSPRQGPSHLR</sequence>
<organism evidence="5 6">
    <name type="scientific">Catellatospora methionotrophica</name>
    <dbReference type="NCBI Taxonomy" id="121620"/>
    <lineage>
        <taxon>Bacteria</taxon>
        <taxon>Bacillati</taxon>
        <taxon>Actinomycetota</taxon>
        <taxon>Actinomycetes</taxon>
        <taxon>Micromonosporales</taxon>
        <taxon>Micromonosporaceae</taxon>
        <taxon>Catellatospora</taxon>
    </lineage>
</organism>
<dbReference type="PANTHER" id="PTHR10724:SF7">
    <property type="entry name" value="SMALL RIBOSOMAL SUBUNIT PROTEIN BS1C"/>
    <property type="match status" value="1"/>
</dbReference>
<dbReference type="PRINTS" id="PR00681">
    <property type="entry name" value="RIBOSOMALS1"/>
</dbReference>
<dbReference type="GO" id="GO:1990904">
    <property type="term" value="C:ribonucleoprotein complex"/>
    <property type="evidence" value="ECO:0007669"/>
    <property type="project" value="UniProtKB-KW"/>
</dbReference>
<dbReference type="RefSeq" id="WP_203670845.1">
    <property type="nucleotide sequence ID" value="NZ_JAAOTJ010000002.1"/>
</dbReference>
<dbReference type="Proteomes" id="UP000660339">
    <property type="component" value="Unassembled WGS sequence"/>
</dbReference>
<dbReference type="GO" id="GO:0006412">
    <property type="term" value="P:translation"/>
    <property type="evidence" value="ECO:0007669"/>
    <property type="project" value="TreeGrafter"/>
</dbReference>
<evidence type="ECO:0000256" key="1">
    <source>
        <dbReference type="ARBA" id="ARBA00006767"/>
    </source>
</evidence>
<gene>
    <name evidence="5" type="ORF">Cme02nite_00630</name>
</gene>
<comment type="caution">
    <text evidence="5">The sequence shown here is derived from an EMBL/GenBank/DDBJ whole genome shotgun (WGS) entry which is preliminary data.</text>
</comment>
<evidence type="ECO:0000313" key="5">
    <source>
        <dbReference type="EMBL" id="GIG11731.1"/>
    </source>
</evidence>